<evidence type="ECO:0000256" key="1">
    <source>
        <dbReference type="SAM" id="Phobius"/>
    </source>
</evidence>
<feature type="transmembrane region" description="Helical" evidence="1">
    <location>
        <begin position="6"/>
        <end position="31"/>
    </location>
</feature>
<sequence>MLFKKLGYIILGILLSIILLLTSIEIVAFNLTHYRKSFDKYNITEATSMDMENLEYTIDDLLKYLKDDKEELDTRAVIKGEEREVFGNREKLHMVDVKELFMKGRLIRNISIPLIIIISFFIIRNDKYWRKGLSKTLLYTAICNIVILATLLILMAIDFYKYFTYFHLIFFTNDLWLLNPNTDVLIQMVPEAFFYDTAVKIIIYFVGSLTILGLLGLYSIKRNKTQYGS</sequence>
<gene>
    <name evidence="2" type="ORF">KQI88_16525</name>
</gene>
<dbReference type="Pfam" id="PF07314">
    <property type="entry name" value="Lit"/>
    <property type="match status" value="1"/>
</dbReference>
<dbReference type="InterPro" id="IPR010178">
    <property type="entry name" value="Lit"/>
</dbReference>
<dbReference type="EMBL" id="JAHLQK010000007">
    <property type="protein sequence ID" value="MBU5678026.1"/>
    <property type="molecule type" value="Genomic_DNA"/>
</dbReference>
<evidence type="ECO:0000313" key="2">
    <source>
        <dbReference type="EMBL" id="MBU5678026.1"/>
    </source>
</evidence>
<protein>
    <submittedName>
        <fullName evidence="2">TIGR01906 family membrane protein</fullName>
    </submittedName>
</protein>
<organism evidence="2 3">
    <name type="scientific">Alkaliphilus flagellatus</name>
    <dbReference type="NCBI Taxonomy" id="2841507"/>
    <lineage>
        <taxon>Bacteria</taxon>
        <taxon>Bacillati</taxon>
        <taxon>Bacillota</taxon>
        <taxon>Clostridia</taxon>
        <taxon>Peptostreptococcales</taxon>
        <taxon>Natronincolaceae</taxon>
        <taxon>Alkaliphilus</taxon>
    </lineage>
</organism>
<proteinExistence type="predicted"/>
<feature type="transmembrane region" description="Helical" evidence="1">
    <location>
        <begin position="198"/>
        <end position="220"/>
    </location>
</feature>
<reference evidence="2 3" key="1">
    <citation type="submission" date="2021-06" db="EMBL/GenBank/DDBJ databases">
        <authorList>
            <person name="Sun Q."/>
            <person name="Li D."/>
        </authorList>
    </citation>
    <scope>NUCLEOTIDE SEQUENCE [LARGE SCALE GENOMIC DNA]</scope>
    <source>
        <strain evidence="2 3">MSJ-5</strain>
    </source>
</reference>
<name>A0ABS6G7D2_9FIRM</name>
<dbReference type="Proteomes" id="UP000779508">
    <property type="component" value="Unassembled WGS sequence"/>
</dbReference>
<dbReference type="RefSeq" id="WP_216419271.1">
    <property type="nucleotide sequence ID" value="NZ_JAHLQK010000007.1"/>
</dbReference>
<accession>A0ABS6G7D2</accession>
<comment type="caution">
    <text evidence="2">The sequence shown here is derived from an EMBL/GenBank/DDBJ whole genome shotgun (WGS) entry which is preliminary data.</text>
</comment>
<keyword evidence="1" id="KW-0472">Membrane</keyword>
<evidence type="ECO:0000313" key="3">
    <source>
        <dbReference type="Proteomes" id="UP000779508"/>
    </source>
</evidence>
<keyword evidence="1" id="KW-1133">Transmembrane helix</keyword>
<feature type="transmembrane region" description="Helical" evidence="1">
    <location>
        <begin position="136"/>
        <end position="155"/>
    </location>
</feature>
<keyword evidence="1" id="KW-0812">Transmembrane</keyword>
<keyword evidence="3" id="KW-1185">Reference proteome</keyword>
<feature type="transmembrane region" description="Helical" evidence="1">
    <location>
        <begin position="106"/>
        <end position="124"/>
    </location>
</feature>
<dbReference type="NCBIfam" id="TIGR01906">
    <property type="entry name" value="integ_TIGR01906"/>
    <property type="match status" value="1"/>
</dbReference>